<dbReference type="AlphaFoldDB" id="A0A285QHX0"/>
<name>A0A285QHX0_9SPHN</name>
<dbReference type="RefSeq" id="WP_097063175.1">
    <property type="nucleotide sequence ID" value="NZ_OBMI01000001.1"/>
</dbReference>
<dbReference type="OrthoDB" id="7973140at2"/>
<evidence type="ECO:0000313" key="1">
    <source>
        <dbReference type="EMBL" id="SOB81108.1"/>
    </source>
</evidence>
<reference evidence="1 2" key="1">
    <citation type="submission" date="2017-07" db="EMBL/GenBank/DDBJ databases">
        <authorList>
            <person name="Sun Z.S."/>
            <person name="Albrecht U."/>
            <person name="Echele G."/>
            <person name="Lee C.C."/>
        </authorList>
    </citation>
    <scope>NUCLEOTIDE SEQUENCE [LARGE SCALE GENOMIC DNA]</scope>
    <source>
        <strain evidence="1 2">CGMCC 1.12672</strain>
    </source>
</reference>
<dbReference type="SUPFAM" id="SSF53756">
    <property type="entry name" value="UDP-Glycosyltransferase/glycogen phosphorylase"/>
    <property type="match status" value="1"/>
</dbReference>
<proteinExistence type="predicted"/>
<sequence>MAMIGYLVHDTTDAAVARRVRMFRAAGAAVRLGGFRRRAPPDTVAGVTAVDLGETRDARLLARLAVVLRHVAAPARVGEIVAGADVIVARNLEMLAIAVRVARPRQRIVYECLDIHRLLLSDGAAARALQAIERRLLARVDMVLTSTPAFRDRYFRARRGFTRPIWLEENRLLQIDTPAPTPACPATPAGRPWRIGWFGMLRCRRSLAILAAIARAHPDLVEVTIAGIPAYTEFDDFDRDVAATPGLRFVGRYGAGDLPALYGSVDFAWAIDFFEEGQNSAWLLPNRLYESLAFSAVPIALAGLDTGRWCADHGVGMLLDDLDTDLAPTLATLTSTKLARLRDAVTALPRRLVVADAADCRALTNAVLGTGTST</sequence>
<keyword evidence="2" id="KW-1185">Reference proteome</keyword>
<evidence type="ECO:0000313" key="2">
    <source>
        <dbReference type="Proteomes" id="UP000219494"/>
    </source>
</evidence>
<accession>A0A285QHX0</accession>
<organism evidence="1 2">
    <name type="scientific">Sphingomonas guangdongensis</name>
    <dbReference type="NCBI Taxonomy" id="1141890"/>
    <lineage>
        <taxon>Bacteria</taxon>
        <taxon>Pseudomonadati</taxon>
        <taxon>Pseudomonadota</taxon>
        <taxon>Alphaproteobacteria</taxon>
        <taxon>Sphingomonadales</taxon>
        <taxon>Sphingomonadaceae</taxon>
        <taxon>Sphingomonas</taxon>
    </lineage>
</organism>
<dbReference type="EMBL" id="OBMI01000001">
    <property type="protein sequence ID" value="SOB81108.1"/>
    <property type="molecule type" value="Genomic_DNA"/>
</dbReference>
<protein>
    <submittedName>
        <fullName evidence="1">Succinoglycan biosynthesis protein ExoL</fullName>
    </submittedName>
</protein>
<dbReference type="Gene3D" id="3.40.50.11010">
    <property type="match status" value="1"/>
</dbReference>
<gene>
    <name evidence="1" type="ORF">SAMN06297144_1401</name>
</gene>
<dbReference type="Proteomes" id="UP000219494">
    <property type="component" value="Unassembled WGS sequence"/>
</dbReference>